<proteinExistence type="inferred from homology"/>
<dbReference type="HAMAP" id="MF_00187">
    <property type="entry name" value="FdhD"/>
    <property type="match status" value="1"/>
</dbReference>
<dbReference type="Gene3D" id="3.40.140.10">
    <property type="entry name" value="Cytidine Deaminase, domain 2"/>
    <property type="match status" value="1"/>
</dbReference>
<accession>A0ABU3ST21</accession>
<evidence type="ECO:0000313" key="4">
    <source>
        <dbReference type="EMBL" id="MDU0353161.1"/>
    </source>
</evidence>
<evidence type="ECO:0000256" key="2">
    <source>
        <dbReference type="ARBA" id="ARBA00023150"/>
    </source>
</evidence>
<evidence type="ECO:0000313" key="5">
    <source>
        <dbReference type="Proteomes" id="UP001247805"/>
    </source>
</evidence>
<dbReference type="Pfam" id="PF02634">
    <property type="entry name" value="FdhD-NarQ"/>
    <property type="match status" value="1"/>
</dbReference>
<dbReference type="NCBIfam" id="TIGR00129">
    <property type="entry name" value="fdhD_narQ"/>
    <property type="match status" value="1"/>
</dbReference>
<feature type="binding site" evidence="3">
    <location>
        <begin position="252"/>
        <end position="257"/>
    </location>
    <ligand>
        <name>Mo-bis(molybdopterin guanine dinucleotide)</name>
        <dbReference type="ChEBI" id="CHEBI:60539"/>
    </ligand>
</feature>
<keyword evidence="5" id="KW-1185">Reference proteome</keyword>
<keyword evidence="2 3" id="KW-0501">Molybdenum cofactor biosynthesis</keyword>
<protein>
    <recommendedName>
        <fullName evidence="3">Sulfur carrier protein FdhD</fullName>
    </recommendedName>
</protein>
<evidence type="ECO:0000256" key="1">
    <source>
        <dbReference type="ARBA" id="ARBA00022490"/>
    </source>
</evidence>
<evidence type="ECO:0000256" key="3">
    <source>
        <dbReference type="HAMAP-Rule" id="MF_00187"/>
    </source>
</evidence>
<comment type="subcellular location">
    <subcellularLocation>
        <location evidence="3">Cytoplasm</location>
    </subcellularLocation>
</comment>
<sequence>MDITNPKTYEQFVVSEWRTDGISCHPDTLIEEVPIALVYNGISHVVMMATPQDLADFALGFSLTEGILHAASELLDIEIVEQANGLEVLLTITARRMAQLKQMRRNLTGRTGCGLCGAESLQQAIRPIKTITSHLPISDQAIQLAVKHLSEFQPLQDLTGACHGAAWCNADGKILVAKEDVGRHNALDKLLGALAKQNADFSQGFVLVSSRASYEMVQKVASVGVSVLVSVSAPTAFAVKLAKQSQLTLIGFARTARHLRYNPISKNEETLCPQNN</sequence>
<dbReference type="RefSeq" id="WP_316024853.1">
    <property type="nucleotide sequence ID" value="NZ_JAWDIO010000002.1"/>
</dbReference>
<comment type="similarity">
    <text evidence="3">Belongs to the FdhD family.</text>
</comment>
<feature type="active site" description="Cysteine persulfide intermediate" evidence="3">
    <location>
        <position position="113"/>
    </location>
</feature>
<dbReference type="InterPro" id="IPR016193">
    <property type="entry name" value="Cytidine_deaminase-like"/>
</dbReference>
<dbReference type="EMBL" id="JAWDIO010000002">
    <property type="protein sequence ID" value="MDU0353161.1"/>
    <property type="molecule type" value="Genomic_DNA"/>
</dbReference>
<dbReference type="Proteomes" id="UP001247805">
    <property type="component" value="Unassembled WGS sequence"/>
</dbReference>
<dbReference type="Gene3D" id="3.10.20.10">
    <property type="match status" value="1"/>
</dbReference>
<reference evidence="4 5" key="1">
    <citation type="submission" date="2023-10" db="EMBL/GenBank/DDBJ databases">
        <title>Glaciecola aquimarina strain GGW-M5 nov., isolated from a coastal seawater.</title>
        <authorList>
            <person name="Bayburt H."/>
            <person name="Kim J.M."/>
            <person name="Choi B.J."/>
            <person name="Jeon C.O."/>
        </authorList>
    </citation>
    <scope>NUCLEOTIDE SEQUENCE [LARGE SCALE GENOMIC DNA]</scope>
    <source>
        <strain evidence="4 5">KCTC 32108</strain>
    </source>
</reference>
<dbReference type="SUPFAM" id="SSF53927">
    <property type="entry name" value="Cytidine deaminase-like"/>
    <property type="match status" value="1"/>
</dbReference>
<name>A0ABU3ST21_9ALTE</name>
<organism evidence="4 5">
    <name type="scientific">Paraglaciecola aquimarina</name>
    <dbReference type="NCBI Taxonomy" id="1235557"/>
    <lineage>
        <taxon>Bacteria</taxon>
        <taxon>Pseudomonadati</taxon>
        <taxon>Pseudomonadota</taxon>
        <taxon>Gammaproteobacteria</taxon>
        <taxon>Alteromonadales</taxon>
        <taxon>Alteromonadaceae</taxon>
        <taxon>Paraglaciecola</taxon>
    </lineage>
</organism>
<dbReference type="InterPro" id="IPR003786">
    <property type="entry name" value="FdhD"/>
</dbReference>
<comment type="function">
    <text evidence="3">Required for formate dehydrogenase (FDH) activity. Acts as a sulfur carrier protein that transfers sulfur from IscS to the molybdenum cofactor prior to its insertion into FDH.</text>
</comment>
<keyword evidence="1 3" id="KW-0963">Cytoplasm</keyword>
<dbReference type="PANTHER" id="PTHR30592:SF1">
    <property type="entry name" value="SULFUR CARRIER PROTEIN FDHD"/>
    <property type="match status" value="1"/>
</dbReference>
<comment type="caution">
    <text evidence="4">The sequence shown here is derived from an EMBL/GenBank/DDBJ whole genome shotgun (WGS) entry which is preliminary data.</text>
</comment>
<dbReference type="PIRSF" id="PIRSF015626">
    <property type="entry name" value="FdhD"/>
    <property type="match status" value="1"/>
</dbReference>
<dbReference type="PANTHER" id="PTHR30592">
    <property type="entry name" value="FORMATE DEHYDROGENASE"/>
    <property type="match status" value="1"/>
</dbReference>
<gene>
    <name evidence="3 4" type="primary">fdhD</name>
    <name evidence="4" type="ORF">RS130_03740</name>
</gene>